<name>A0ABR7MSB1_9FIRM</name>
<dbReference type="SUPFAM" id="SSF46785">
    <property type="entry name" value="Winged helix' DNA-binding domain"/>
    <property type="match status" value="1"/>
</dbReference>
<evidence type="ECO:0000313" key="3">
    <source>
        <dbReference type="Proteomes" id="UP000637513"/>
    </source>
</evidence>
<keyword evidence="3" id="KW-1185">Reference proteome</keyword>
<dbReference type="EMBL" id="JACRSW010000010">
    <property type="protein sequence ID" value="MBC8556696.1"/>
    <property type="molecule type" value="Genomic_DNA"/>
</dbReference>
<dbReference type="Pfam" id="PF25583">
    <property type="entry name" value="WCX"/>
    <property type="match status" value="1"/>
</dbReference>
<protein>
    <submittedName>
        <fullName evidence="2">WYL domain-containing protein</fullName>
    </submittedName>
</protein>
<comment type="caution">
    <text evidence="2">The sequence shown here is derived from an EMBL/GenBank/DDBJ whole genome shotgun (WGS) entry which is preliminary data.</text>
</comment>
<dbReference type="RefSeq" id="WP_249303038.1">
    <property type="nucleotide sequence ID" value="NZ_JACRSW010000010.1"/>
</dbReference>
<gene>
    <name evidence="2" type="ORF">H8700_03105</name>
</gene>
<feature type="domain" description="WCX" evidence="1">
    <location>
        <begin position="164"/>
        <end position="223"/>
    </location>
</feature>
<dbReference type="Proteomes" id="UP000637513">
    <property type="component" value="Unassembled WGS sequence"/>
</dbReference>
<reference evidence="2 3" key="1">
    <citation type="submission" date="2020-08" db="EMBL/GenBank/DDBJ databases">
        <title>Genome public.</title>
        <authorList>
            <person name="Liu C."/>
            <person name="Sun Q."/>
        </authorList>
    </citation>
    <scope>NUCLEOTIDE SEQUENCE [LARGE SCALE GENOMIC DNA]</scope>
    <source>
        <strain evidence="2 3">BX3</strain>
    </source>
</reference>
<dbReference type="InterPro" id="IPR036390">
    <property type="entry name" value="WH_DNA-bd_sf"/>
</dbReference>
<dbReference type="InterPro" id="IPR057727">
    <property type="entry name" value="WCX_dom"/>
</dbReference>
<evidence type="ECO:0000259" key="1">
    <source>
        <dbReference type="Pfam" id="PF25583"/>
    </source>
</evidence>
<organism evidence="2 3">
    <name type="scientific">Jutongia hominis</name>
    <dbReference type="NCBI Taxonomy" id="2763664"/>
    <lineage>
        <taxon>Bacteria</taxon>
        <taxon>Bacillati</taxon>
        <taxon>Bacillota</taxon>
        <taxon>Clostridia</taxon>
        <taxon>Lachnospirales</taxon>
        <taxon>Lachnospiraceae</taxon>
        <taxon>Jutongia</taxon>
    </lineage>
</organism>
<proteinExistence type="predicted"/>
<evidence type="ECO:0000313" key="2">
    <source>
        <dbReference type="EMBL" id="MBC8556696.1"/>
    </source>
</evidence>
<accession>A0ABR7MSB1</accession>
<sequence>MSKSSNQKLKLIYLMKILLEWTDETHSITMPESIEALAAYDISAECKSLYNDNENLRVYGLDVIGTQEDRTYSYHIGNRQFELAKLKLLVDSVQSAKFITAKKSNELIKKIEGLASKYEASQLHRQAFKSFDMVAYARKMFGMYGGKEEWVCIECDNSFAGVMIDRFGKDVSMIRLDDKRFVVNVEVAVSRQFLAWIIGLGEGVTLAGPDSVVEMMNAEIDRLIKQYK</sequence>